<feature type="compositionally biased region" description="Acidic residues" evidence="1">
    <location>
        <begin position="59"/>
        <end position="71"/>
    </location>
</feature>
<keyword evidence="3" id="KW-1185">Reference proteome</keyword>
<gene>
    <name evidence="2" type="ORF">CERSUDRAFT_87133</name>
</gene>
<name>M2R4G1_CERS8</name>
<dbReference type="GO" id="GO:0008270">
    <property type="term" value="F:zinc ion binding"/>
    <property type="evidence" value="ECO:0007669"/>
    <property type="project" value="InterPro"/>
</dbReference>
<reference evidence="2 3" key="1">
    <citation type="journal article" date="2012" name="Proc. Natl. Acad. Sci. U.S.A.">
        <title>Comparative genomics of Ceriporiopsis subvermispora and Phanerochaete chrysosporium provide insight into selective ligninolysis.</title>
        <authorList>
            <person name="Fernandez-Fueyo E."/>
            <person name="Ruiz-Duenas F.J."/>
            <person name="Ferreira P."/>
            <person name="Floudas D."/>
            <person name="Hibbett D.S."/>
            <person name="Canessa P."/>
            <person name="Larrondo L.F."/>
            <person name="James T.Y."/>
            <person name="Seelenfreund D."/>
            <person name="Lobos S."/>
            <person name="Polanco R."/>
            <person name="Tello M."/>
            <person name="Honda Y."/>
            <person name="Watanabe T."/>
            <person name="Watanabe T."/>
            <person name="Ryu J.S."/>
            <person name="Kubicek C.P."/>
            <person name="Schmoll M."/>
            <person name="Gaskell J."/>
            <person name="Hammel K.E."/>
            <person name="St John F.J."/>
            <person name="Vanden Wymelenberg A."/>
            <person name="Sabat G."/>
            <person name="Splinter BonDurant S."/>
            <person name="Syed K."/>
            <person name="Yadav J.S."/>
            <person name="Doddapaneni H."/>
            <person name="Subramanian V."/>
            <person name="Lavin J.L."/>
            <person name="Oguiza J.A."/>
            <person name="Perez G."/>
            <person name="Pisabarro A.G."/>
            <person name="Ramirez L."/>
            <person name="Santoyo F."/>
            <person name="Master E."/>
            <person name="Coutinho P.M."/>
            <person name="Henrissat B."/>
            <person name="Lombard V."/>
            <person name="Magnuson J.K."/>
            <person name="Kuees U."/>
            <person name="Hori C."/>
            <person name="Igarashi K."/>
            <person name="Samejima M."/>
            <person name="Held B.W."/>
            <person name="Barry K.W."/>
            <person name="LaButti K.M."/>
            <person name="Lapidus A."/>
            <person name="Lindquist E.A."/>
            <person name="Lucas S.M."/>
            <person name="Riley R."/>
            <person name="Salamov A.A."/>
            <person name="Hoffmeister D."/>
            <person name="Schwenk D."/>
            <person name="Hadar Y."/>
            <person name="Yarden O."/>
            <person name="de Vries R.P."/>
            <person name="Wiebenga A."/>
            <person name="Stenlid J."/>
            <person name="Eastwood D."/>
            <person name="Grigoriev I.V."/>
            <person name="Berka R.M."/>
            <person name="Blanchette R.A."/>
            <person name="Kersten P."/>
            <person name="Martinez A.T."/>
            <person name="Vicuna R."/>
            <person name="Cullen D."/>
        </authorList>
    </citation>
    <scope>NUCLEOTIDE SEQUENCE [LARGE SCALE GENOMIC DNA]</scope>
    <source>
        <strain evidence="2 3">B</strain>
    </source>
</reference>
<proteinExistence type="predicted"/>
<dbReference type="OrthoDB" id="2789670at2759"/>
<dbReference type="GO" id="GO:0000981">
    <property type="term" value="F:DNA-binding transcription factor activity, RNA polymerase II-specific"/>
    <property type="evidence" value="ECO:0007669"/>
    <property type="project" value="InterPro"/>
</dbReference>
<accession>M2R4G1</accession>
<sequence length="80" mass="8744">MPQACIACRDSKRSCTYGTLDGQRTKCSSCTRTKKVCRYEVKDSGGEPIKQESGQCTDIESETLVESEDESVASPSDVDQ</sequence>
<dbReference type="AlphaFoldDB" id="M2R4G1"/>
<dbReference type="SUPFAM" id="SSF57701">
    <property type="entry name" value="Zn2/Cys6 DNA-binding domain"/>
    <property type="match status" value="1"/>
</dbReference>
<dbReference type="EMBL" id="KB445805">
    <property type="protein sequence ID" value="EMD33806.1"/>
    <property type="molecule type" value="Genomic_DNA"/>
</dbReference>
<dbReference type="Proteomes" id="UP000016930">
    <property type="component" value="Unassembled WGS sequence"/>
</dbReference>
<evidence type="ECO:0000313" key="3">
    <source>
        <dbReference type="Proteomes" id="UP000016930"/>
    </source>
</evidence>
<organism evidence="2 3">
    <name type="scientific">Ceriporiopsis subvermispora (strain B)</name>
    <name type="common">White-rot fungus</name>
    <name type="synonym">Gelatoporia subvermispora</name>
    <dbReference type="NCBI Taxonomy" id="914234"/>
    <lineage>
        <taxon>Eukaryota</taxon>
        <taxon>Fungi</taxon>
        <taxon>Dikarya</taxon>
        <taxon>Basidiomycota</taxon>
        <taxon>Agaricomycotina</taxon>
        <taxon>Agaricomycetes</taxon>
        <taxon>Polyporales</taxon>
        <taxon>Gelatoporiaceae</taxon>
        <taxon>Gelatoporia</taxon>
    </lineage>
</organism>
<dbReference type="HOGENOM" id="CLU_2589533_0_0_1"/>
<feature type="region of interest" description="Disordered" evidence="1">
    <location>
        <begin position="45"/>
        <end position="80"/>
    </location>
</feature>
<evidence type="ECO:0000313" key="2">
    <source>
        <dbReference type="EMBL" id="EMD33806.1"/>
    </source>
</evidence>
<evidence type="ECO:0000256" key="1">
    <source>
        <dbReference type="SAM" id="MobiDB-lite"/>
    </source>
</evidence>
<dbReference type="InterPro" id="IPR036864">
    <property type="entry name" value="Zn2-C6_fun-type_DNA-bd_sf"/>
</dbReference>
<dbReference type="Gene3D" id="4.10.240.10">
    <property type="entry name" value="Zn(2)-C6 fungal-type DNA-binding domain"/>
    <property type="match status" value="1"/>
</dbReference>
<protein>
    <submittedName>
        <fullName evidence="2">Uncharacterized protein</fullName>
    </submittedName>
</protein>